<accession>A0A0F9J4E3</accession>
<organism evidence="1">
    <name type="scientific">marine sediment metagenome</name>
    <dbReference type="NCBI Taxonomy" id="412755"/>
    <lineage>
        <taxon>unclassified sequences</taxon>
        <taxon>metagenomes</taxon>
        <taxon>ecological metagenomes</taxon>
    </lineage>
</organism>
<proteinExistence type="predicted"/>
<dbReference type="EMBL" id="LAZR01019029">
    <property type="protein sequence ID" value="KKL94052.1"/>
    <property type="molecule type" value="Genomic_DNA"/>
</dbReference>
<sequence length="155" mass="16471">MAISGRIPSGLDTNTFIEDLYSKNVLIAVKKNLVVVPVVNHSYETELKKGDGLYIAKTNTVAASEVTIGTEGVQKNPFATTGVTLTIDQYFEAPITIDYMSRRQSHTNLVNMAETESAFALAVEIDSSLCALFDALSGGGGYGTDGSAVTDDVLI</sequence>
<comment type="caution">
    <text evidence="1">The sequence shown here is derived from an EMBL/GenBank/DDBJ whole genome shotgun (WGS) entry which is preliminary data.</text>
</comment>
<dbReference type="AlphaFoldDB" id="A0A0F9J4E3"/>
<gene>
    <name evidence="1" type="ORF">LCGC14_1868570</name>
</gene>
<name>A0A0F9J4E3_9ZZZZ</name>
<protein>
    <submittedName>
        <fullName evidence="1">Uncharacterized protein</fullName>
    </submittedName>
</protein>
<evidence type="ECO:0000313" key="1">
    <source>
        <dbReference type="EMBL" id="KKL94052.1"/>
    </source>
</evidence>
<reference evidence="1" key="1">
    <citation type="journal article" date="2015" name="Nature">
        <title>Complex archaea that bridge the gap between prokaryotes and eukaryotes.</title>
        <authorList>
            <person name="Spang A."/>
            <person name="Saw J.H."/>
            <person name="Jorgensen S.L."/>
            <person name="Zaremba-Niedzwiedzka K."/>
            <person name="Martijn J."/>
            <person name="Lind A.E."/>
            <person name="van Eijk R."/>
            <person name="Schleper C."/>
            <person name="Guy L."/>
            <person name="Ettema T.J."/>
        </authorList>
    </citation>
    <scope>NUCLEOTIDE SEQUENCE</scope>
</reference>
<feature type="non-terminal residue" evidence="1">
    <location>
        <position position="155"/>
    </location>
</feature>